<dbReference type="OMA" id="YCDECQK"/>
<gene>
    <name evidence="9" type="primary">LOC118403152</name>
</gene>
<reference evidence="8" key="1">
    <citation type="journal article" date="2020" name="Nat. Ecol. Evol.">
        <title>Deeply conserved synteny resolves early events in vertebrate evolution.</title>
        <authorList>
            <person name="Simakov O."/>
            <person name="Marletaz F."/>
            <person name="Yue J.X."/>
            <person name="O'Connell B."/>
            <person name="Jenkins J."/>
            <person name="Brandt A."/>
            <person name="Calef R."/>
            <person name="Tung C.H."/>
            <person name="Huang T.K."/>
            <person name="Schmutz J."/>
            <person name="Satoh N."/>
            <person name="Yu J.K."/>
            <person name="Putnam N.H."/>
            <person name="Green R.E."/>
            <person name="Rokhsar D.S."/>
        </authorList>
    </citation>
    <scope>NUCLEOTIDE SEQUENCE [LARGE SCALE GENOMIC DNA]</scope>
    <source>
        <strain evidence="8">S238N-H82</strain>
    </source>
</reference>
<keyword evidence="2 4" id="KW-0863">Zinc-finger</keyword>
<dbReference type="GO" id="GO:0008270">
    <property type="term" value="F:zinc ion binding"/>
    <property type="evidence" value="ECO:0007669"/>
    <property type="project" value="UniProtKB-KW"/>
</dbReference>
<dbReference type="InterPro" id="IPR019786">
    <property type="entry name" value="Zinc_finger_PHD-type_CS"/>
</dbReference>
<keyword evidence="8" id="KW-1185">Reference proteome</keyword>
<dbReference type="InterPro" id="IPR019080">
    <property type="entry name" value="YqaJ_viral_recombinase"/>
</dbReference>
<dbReference type="PROSITE" id="PS01359">
    <property type="entry name" value="ZF_PHD_1"/>
    <property type="match status" value="1"/>
</dbReference>
<dbReference type="RefSeq" id="XP_035657565.1">
    <property type="nucleotide sequence ID" value="XM_035801672.1"/>
</dbReference>
<dbReference type="Gene3D" id="3.90.320.10">
    <property type="match status" value="1"/>
</dbReference>
<dbReference type="OrthoDB" id="10035901at2759"/>
<evidence type="ECO:0000259" key="6">
    <source>
        <dbReference type="PROSITE" id="PS50016"/>
    </source>
</evidence>
<dbReference type="PROSITE" id="PS50016">
    <property type="entry name" value="ZF_PHD_2"/>
    <property type="match status" value="1"/>
</dbReference>
<dbReference type="PROSITE" id="PS50966">
    <property type="entry name" value="ZF_SWIM"/>
    <property type="match status" value="1"/>
</dbReference>
<dbReference type="InterPro" id="IPR011604">
    <property type="entry name" value="PDDEXK-like_dom_sf"/>
</dbReference>
<dbReference type="SMART" id="SM00249">
    <property type="entry name" value="PHD"/>
    <property type="match status" value="1"/>
</dbReference>
<dbReference type="GO" id="GO:0006281">
    <property type="term" value="P:DNA repair"/>
    <property type="evidence" value="ECO:0007669"/>
    <property type="project" value="UniProtKB-ARBA"/>
</dbReference>
<reference evidence="9" key="2">
    <citation type="submission" date="2025-08" db="UniProtKB">
        <authorList>
            <consortium name="RefSeq"/>
        </authorList>
    </citation>
    <scope>IDENTIFICATION</scope>
    <source>
        <strain evidence="9">S238N-H82</strain>
        <tissue evidence="9">Testes</tissue>
    </source>
</reference>
<protein>
    <submittedName>
        <fullName evidence="9">Uncharacterized protein LOC118403152</fullName>
    </submittedName>
</protein>
<dbReference type="InterPro" id="IPR013083">
    <property type="entry name" value="Znf_RING/FYVE/PHD"/>
</dbReference>
<proteinExistence type="predicted"/>
<feature type="domain" description="PHD-type" evidence="6">
    <location>
        <begin position="669"/>
        <end position="722"/>
    </location>
</feature>
<dbReference type="InterPro" id="IPR011011">
    <property type="entry name" value="Znf_FYVE_PHD"/>
</dbReference>
<feature type="compositionally biased region" description="Low complexity" evidence="5">
    <location>
        <begin position="636"/>
        <end position="645"/>
    </location>
</feature>
<dbReference type="Proteomes" id="UP000001554">
    <property type="component" value="Chromosome 2"/>
</dbReference>
<dbReference type="SUPFAM" id="SSF57903">
    <property type="entry name" value="FYVE/PHD zinc finger"/>
    <property type="match status" value="1"/>
</dbReference>
<feature type="compositionally biased region" description="Polar residues" evidence="5">
    <location>
        <begin position="592"/>
        <end position="607"/>
    </location>
</feature>
<dbReference type="KEGG" id="bfo:118403152"/>
<evidence type="ECO:0000256" key="4">
    <source>
        <dbReference type="PROSITE-ProRule" id="PRU00325"/>
    </source>
</evidence>
<dbReference type="PANTHER" id="PTHR47526:SF3">
    <property type="entry name" value="PHD-TYPE DOMAIN-CONTAINING PROTEIN"/>
    <property type="match status" value="1"/>
</dbReference>
<dbReference type="Pfam" id="PF00628">
    <property type="entry name" value="PHD"/>
    <property type="match status" value="1"/>
</dbReference>
<feature type="region of interest" description="Disordered" evidence="5">
    <location>
        <begin position="586"/>
        <end position="662"/>
    </location>
</feature>
<evidence type="ECO:0000313" key="8">
    <source>
        <dbReference type="Proteomes" id="UP000001554"/>
    </source>
</evidence>
<dbReference type="InterPro" id="IPR019787">
    <property type="entry name" value="Znf_PHD-finger"/>
</dbReference>
<organism evidence="8 9">
    <name type="scientific">Branchiostoma floridae</name>
    <name type="common">Florida lancelet</name>
    <name type="synonym">Amphioxus</name>
    <dbReference type="NCBI Taxonomy" id="7739"/>
    <lineage>
        <taxon>Eukaryota</taxon>
        <taxon>Metazoa</taxon>
        <taxon>Chordata</taxon>
        <taxon>Cephalochordata</taxon>
        <taxon>Leptocardii</taxon>
        <taxon>Amphioxiformes</taxon>
        <taxon>Branchiostomatidae</taxon>
        <taxon>Branchiostoma</taxon>
    </lineage>
</organism>
<dbReference type="Pfam" id="PF09588">
    <property type="entry name" value="YqaJ"/>
    <property type="match status" value="1"/>
</dbReference>
<accession>A0A9J7HDD9</accession>
<dbReference type="Gene3D" id="3.30.40.10">
    <property type="entry name" value="Zinc/RING finger domain, C3HC4 (zinc finger)"/>
    <property type="match status" value="1"/>
</dbReference>
<name>A0A9J7HDD9_BRAFL</name>
<dbReference type="InterPro" id="IPR007527">
    <property type="entry name" value="Znf_SWIM"/>
</dbReference>
<sequence length="722" mass="80258">MAGVPSTSTCTGDTKVTLASFDLWNKDRLVPFLRERGLPVTKDVNSLRALAFGATVMRAPLVPTPQEEQQKRCEDYNSILTVDGKRLPDPLVDLKCGWKKEEEGMQHWPPTMYADMAEYFCLGAADPEVDMRKKLMGDYKDGKAYSYFDAEFIHEVLYHPLSDESEVCFVRSTSARSQRRNDEPHQVWVALQKATGKILTAYCTCFAGLGASCNHVAGVLFKMDHAWATGITNKSSTSKPVEWTKPRKTVSTDAHKVNDMEWWSPKWSKGKKRQPINTPARKLFSPTKNSAPPTLEDLMSDLYVSNKDACSFQYGMPTATTAYRVEDDMNVDGVINLETCESVPPPLPDLVKLPTLPTFTTEQVNALVKATMAQSTNPNWTQQRIGRITASVARPVLVMADKAANGTPIAQSVLDGILGKRSVPSSLPALKYGRRMEPTAREAYITAMRSKGHKKLTVQETGLFVMQEHIYIGASPDGLVDCQCCVPPNGLLEIKCPLSIANADPKEKTPSYLQKKEGVLILSHTHNYYSQIQMQLLATNTAWCDFFVYTSHGYHLERVPADKKHQEELRVAASLVFEQIIRPKLQHRTDNATDASTSQDEGTQSQSEDPETPGIVDCPESAHAVNEAASTDTVHPPDSTARDAAPAPPPAKKRRVTRRQKKAPKAGPVYLCGICNSDCDNVTEDTDNSVGCDKCFRWFHWGCVGFEMDNLSDDWYCDECQK</sequence>
<evidence type="ECO:0000313" key="9">
    <source>
        <dbReference type="RefSeq" id="XP_035657565.1"/>
    </source>
</evidence>
<evidence type="ECO:0000256" key="5">
    <source>
        <dbReference type="SAM" id="MobiDB-lite"/>
    </source>
</evidence>
<evidence type="ECO:0000256" key="3">
    <source>
        <dbReference type="ARBA" id="ARBA00022833"/>
    </source>
</evidence>
<feature type="region of interest" description="Disordered" evidence="5">
    <location>
        <begin position="267"/>
        <end position="289"/>
    </location>
</feature>
<feature type="domain" description="SWIM-type" evidence="7">
    <location>
        <begin position="187"/>
        <end position="224"/>
    </location>
</feature>
<evidence type="ECO:0000256" key="2">
    <source>
        <dbReference type="ARBA" id="ARBA00022771"/>
    </source>
</evidence>
<dbReference type="AlphaFoldDB" id="A0A9J7HDD9"/>
<dbReference type="GeneID" id="118403152"/>
<feature type="compositionally biased region" description="Basic residues" evidence="5">
    <location>
        <begin position="651"/>
        <end position="662"/>
    </location>
</feature>
<evidence type="ECO:0000256" key="1">
    <source>
        <dbReference type="ARBA" id="ARBA00022723"/>
    </source>
</evidence>
<dbReference type="CDD" id="cd22343">
    <property type="entry name" value="PDDEXK_lambda_exonuclease-like"/>
    <property type="match status" value="1"/>
</dbReference>
<keyword evidence="3" id="KW-0862">Zinc</keyword>
<dbReference type="InterPro" id="IPR011335">
    <property type="entry name" value="Restrct_endonuc-II-like"/>
</dbReference>
<dbReference type="PANTHER" id="PTHR47526">
    <property type="entry name" value="ATP-DEPENDENT DNA HELICASE"/>
    <property type="match status" value="1"/>
</dbReference>
<dbReference type="SUPFAM" id="SSF52980">
    <property type="entry name" value="Restriction endonuclease-like"/>
    <property type="match status" value="1"/>
</dbReference>
<dbReference type="InterPro" id="IPR001965">
    <property type="entry name" value="Znf_PHD"/>
</dbReference>
<keyword evidence="1" id="KW-0479">Metal-binding</keyword>
<evidence type="ECO:0000259" key="7">
    <source>
        <dbReference type="PROSITE" id="PS50966"/>
    </source>
</evidence>